<dbReference type="PROSITE" id="PS50885">
    <property type="entry name" value="HAMP"/>
    <property type="match status" value="1"/>
</dbReference>
<dbReference type="InterPro" id="IPR005467">
    <property type="entry name" value="His_kinase_dom"/>
</dbReference>
<gene>
    <name evidence="11" type="primary">cusS_2</name>
    <name evidence="11" type="ORF">AAX29_00773</name>
    <name evidence="12" type="ORF">FE246_01010</name>
</gene>
<dbReference type="PROSITE" id="PS50109">
    <property type="entry name" value="HIS_KIN"/>
    <property type="match status" value="1"/>
</dbReference>
<keyword evidence="8" id="KW-0812">Transmembrane</keyword>
<evidence type="ECO:0000256" key="3">
    <source>
        <dbReference type="ARBA" id="ARBA00012438"/>
    </source>
</evidence>
<evidence type="ECO:0000256" key="8">
    <source>
        <dbReference type="SAM" id="Phobius"/>
    </source>
</evidence>
<dbReference type="PANTHER" id="PTHR45528">
    <property type="entry name" value="SENSOR HISTIDINE KINASE CPXA"/>
    <property type="match status" value="1"/>
</dbReference>
<dbReference type="SUPFAM" id="SSF47384">
    <property type="entry name" value="Homodimeric domain of signal transducing histidine kinase"/>
    <property type="match status" value="1"/>
</dbReference>
<keyword evidence="7 8" id="KW-0472">Membrane</keyword>
<feature type="transmembrane region" description="Helical" evidence="8">
    <location>
        <begin position="6"/>
        <end position="28"/>
    </location>
</feature>
<dbReference type="PANTHER" id="PTHR45528:SF12">
    <property type="entry name" value="SENSOR HISTIDINE KINASE ARSS"/>
    <property type="match status" value="1"/>
</dbReference>
<reference evidence="12 14" key="3">
    <citation type="submission" date="2019-05" db="EMBL/GenBank/DDBJ databases">
        <title>Arcobacter cibarius and Arcobacter thereius providing challenges in identification an antibiotic susceptibility and Quinolone resistance.</title>
        <authorList>
            <person name="Busch A."/>
            <person name="Hanel I."/>
            <person name="Hotzel H."/>
            <person name="Tomaso H."/>
        </authorList>
    </citation>
    <scope>NUCLEOTIDE SEQUENCE [LARGE SCALE GENOMIC DNA]</scope>
    <source>
        <strain evidence="12 14">17CS1191_2</strain>
    </source>
</reference>
<dbReference type="AlphaFoldDB" id="A0A1C0B820"/>
<dbReference type="EMBL" id="VBUF01000001">
    <property type="protein sequence ID" value="TLS73092.1"/>
    <property type="molecule type" value="Genomic_DNA"/>
</dbReference>
<dbReference type="GO" id="GO:0016020">
    <property type="term" value="C:membrane"/>
    <property type="evidence" value="ECO:0007669"/>
    <property type="project" value="UniProtKB-SubCell"/>
</dbReference>
<comment type="catalytic activity">
    <reaction evidence="1">
        <text>ATP + protein L-histidine = ADP + protein N-phospho-L-histidine.</text>
        <dbReference type="EC" id="2.7.13.3"/>
    </reaction>
</comment>
<keyword evidence="8" id="KW-1133">Transmembrane helix</keyword>
<reference evidence="11" key="1">
    <citation type="submission" date="2015-05" db="EMBL/GenBank/DDBJ databases">
        <authorList>
            <person name="Wang D.B."/>
            <person name="Wang M."/>
        </authorList>
    </citation>
    <scope>NUCLEOTIDE SEQUENCE [LARGE SCALE GENOMIC DNA]</scope>
    <source>
        <strain evidence="11">DU22</strain>
    </source>
</reference>
<keyword evidence="5 11" id="KW-0808">Transferase</keyword>
<dbReference type="EC" id="2.7.13.3" evidence="3"/>
<dbReference type="Gene3D" id="3.30.565.10">
    <property type="entry name" value="Histidine kinase-like ATPase, C-terminal domain"/>
    <property type="match status" value="1"/>
</dbReference>
<protein>
    <recommendedName>
        <fullName evidence="3">histidine kinase</fullName>
        <ecNumber evidence="3">2.7.13.3</ecNumber>
    </recommendedName>
</protein>
<keyword evidence="4" id="KW-0597">Phosphoprotein</keyword>
<organism evidence="11 13">
    <name type="scientific">Aliarcobacter thereius</name>
    <dbReference type="NCBI Taxonomy" id="544718"/>
    <lineage>
        <taxon>Bacteria</taxon>
        <taxon>Pseudomonadati</taxon>
        <taxon>Campylobacterota</taxon>
        <taxon>Epsilonproteobacteria</taxon>
        <taxon>Campylobacterales</taxon>
        <taxon>Arcobacteraceae</taxon>
        <taxon>Aliarcobacter</taxon>
    </lineage>
</organism>
<dbReference type="InterPro" id="IPR047994">
    <property type="entry name" value="ArsS-like"/>
</dbReference>
<evidence type="ECO:0000256" key="4">
    <source>
        <dbReference type="ARBA" id="ARBA00022553"/>
    </source>
</evidence>
<dbReference type="Proteomes" id="UP000308001">
    <property type="component" value="Unassembled WGS sequence"/>
</dbReference>
<dbReference type="NCBIfam" id="NF038389">
    <property type="entry name" value="ArsS_fam_HK"/>
    <property type="match status" value="1"/>
</dbReference>
<evidence type="ECO:0000313" key="12">
    <source>
        <dbReference type="EMBL" id="TLS73092.1"/>
    </source>
</evidence>
<evidence type="ECO:0000313" key="14">
    <source>
        <dbReference type="Proteomes" id="UP000308001"/>
    </source>
</evidence>
<dbReference type="SUPFAM" id="SSF55874">
    <property type="entry name" value="ATPase domain of HSP90 chaperone/DNA topoisomerase II/histidine kinase"/>
    <property type="match status" value="1"/>
</dbReference>
<reference evidence="13" key="2">
    <citation type="submission" date="2015-05" db="EMBL/GenBank/DDBJ databases">
        <authorList>
            <person name="Rovetto F."/>
            <person name="Cocolin L."/>
            <person name="Illeghems K."/>
            <person name="Van Nieuwerburgh F."/>
            <person name="Houf K."/>
        </authorList>
    </citation>
    <scope>NUCLEOTIDE SEQUENCE [LARGE SCALE GENOMIC DNA]</scope>
    <source>
        <strain evidence="13">DU22</strain>
    </source>
</reference>
<dbReference type="OrthoDB" id="9812241at2"/>
<comment type="caution">
    <text evidence="11">The sequence shown here is derived from an EMBL/GenBank/DDBJ whole genome shotgun (WGS) entry which is preliminary data.</text>
</comment>
<evidence type="ECO:0000313" key="11">
    <source>
        <dbReference type="EMBL" id="OCL99723.1"/>
    </source>
</evidence>
<keyword evidence="6 11" id="KW-0418">Kinase</keyword>
<evidence type="ECO:0000256" key="2">
    <source>
        <dbReference type="ARBA" id="ARBA00004141"/>
    </source>
</evidence>
<dbReference type="STRING" id="544718.AAX25_00312"/>
<dbReference type="SUPFAM" id="SSF158472">
    <property type="entry name" value="HAMP domain-like"/>
    <property type="match status" value="1"/>
</dbReference>
<dbReference type="InterPro" id="IPR036097">
    <property type="entry name" value="HisK_dim/P_sf"/>
</dbReference>
<feature type="domain" description="Histidine kinase" evidence="9">
    <location>
        <begin position="216"/>
        <end position="404"/>
    </location>
</feature>
<dbReference type="GO" id="GO:0000155">
    <property type="term" value="F:phosphorelay sensor kinase activity"/>
    <property type="evidence" value="ECO:0007669"/>
    <property type="project" value="InterPro"/>
</dbReference>
<dbReference type="InterPro" id="IPR050398">
    <property type="entry name" value="HssS/ArlS-like"/>
</dbReference>
<dbReference type="RefSeq" id="WP_066185729.1">
    <property type="nucleotide sequence ID" value="NZ_LCUJ01000002.1"/>
</dbReference>
<evidence type="ECO:0000259" key="10">
    <source>
        <dbReference type="PROSITE" id="PS50885"/>
    </source>
</evidence>
<dbReference type="CDD" id="cd00075">
    <property type="entry name" value="HATPase"/>
    <property type="match status" value="1"/>
</dbReference>
<evidence type="ECO:0000313" key="13">
    <source>
        <dbReference type="Proteomes" id="UP000093281"/>
    </source>
</evidence>
<evidence type="ECO:0000256" key="1">
    <source>
        <dbReference type="ARBA" id="ARBA00000085"/>
    </source>
</evidence>
<evidence type="ECO:0000256" key="6">
    <source>
        <dbReference type="ARBA" id="ARBA00022777"/>
    </source>
</evidence>
<dbReference type="PATRIC" id="fig|544718.51.peg.754"/>
<dbReference type="InterPro" id="IPR003660">
    <property type="entry name" value="HAMP_dom"/>
</dbReference>
<dbReference type="InterPro" id="IPR036890">
    <property type="entry name" value="HATPase_C_sf"/>
</dbReference>
<dbReference type="Proteomes" id="UP000093281">
    <property type="component" value="Unassembled WGS sequence"/>
</dbReference>
<comment type="subcellular location">
    <subcellularLocation>
        <location evidence="2">Membrane</location>
        <topology evidence="2">Multi-pass membrane protein</topology>
    </subcellularLocation>
</comment>
<feature type="transmembrane region" description="Helical" evidence="8">
    <location>
        <begin position="132"/>
        <end position="152"/>
    </location>
</feature>
<evidence type="ECO:0000259" key="9">
    <source>
        <dbReference type="PROSITE" id="PS50109"/>
    </source>
</evidence>
<dbReference type="EMBL" id="LCUJ01000002">
    <property type="protein sequence ID" value="OCL99723.1"/>
    <property type="molecule type" value="Genomic_DNA"/>
</dbReference>
<accession>A0A1C0B820</accession>
<proteinExistence type="predicted"/>
<evidence type="ECO:0000256" key="5">
    <source>
        <dbReference type="ARBA" id="ARBA00022679"/>
    </source>
</evidence>
<dbReference type="CDD" id="cd06225">
    <property type="entry name" value="HAMP"/>
    <property type="match status" value="1"/>
</dbReference>
<dbReference type="Gene3D" id="6.10.340.10">
    <property type="match status" value="1"/>
</dbReference>
<sequence length="404" mass="47398">MNKDSIIFSTSLNYLITIVLLIFSFLFLHTSDKANRQEHAIDKYKTIVKFVHKQKGKLNLEFKKLLNEMNYELLSNEESSRIFEKDRKPIFIRGKGRDSFRVYEIEGNNYLIFGRVHDGFIIKDNESSVEEINLYLSSVFILLFFVITFLYIRTLRKLSPLKKLKQNFTKLAEENYDIELEESSKKDEISLLINEFKNTAKKLKDIKESRNIFIRNIMHELKTPITKGKIVQELPKSDKNDEILKMVFNKLEALINEFANIEELISTKKEINKKSYYLADLIDEAKDILMIEDDLVKCEFENIKLNVNFKLFSIALKNLIDNAVKYSKNSEVIIKTKNEDILIINEAEALKDDFENYLEPFSKKSSNESFGLGLYIVYNILKANSYDISYFHDDGKNIITLKRI</sequence>
<name>A0A1C0B820_9BACT</name>
<feature type="domain" description="HAMP" evidence="10">
    <location>
        <begin position="155"/>
        <end position="208"/>
    </location>
</feature>
<evidence type="ECO:0000256" key="7">
    <source>
        <dbReference type="ARBA" id="ARBA00023136"/>
    </source>
</evidence>